<evidence type="ECO:0000256" key="2">
    <source>
        <dbReference type="SAM" id="Phobius"/>
    </source>
</evidence>
<accession>A0A151IGR5</accession>
<evidence type="ECO:0000313" key="3">
    <source>
        <dbReference type="EMBL" id="KYN00634.1"/>
    </source>
</evidence>
<name>A0A151IGR5_9HYME</name>
<protein>
    <submittedName>
        <fullName evidence="3">Uncharacterized protein</fullName>
    </submittedName>
</protein>
<keyword evidence="2" id="KW-1133">Transmembrane helix</keyword>
<feature type="transmembrane region" description="Helical" evidence="2">
    <location>
        <begin position="40"/>
        <end position="57"/>
    </location>
</feature>
<evidence type="ECO:0000313" key="4">
    <source>
        <dbReference type="Proteomes" id="UP000078542"/>
    </source>
</evidence>
<feature type="compositionally biased region" description="Gly residues" evidence="1">
    <location>
        <begin position="18"/>
        <end position="28"/>
    </location>
</feature>
<feature type="compositionally biased region" description="Basic and acidic residues" evidence="1">
    <location>
        <begin position="1"/>
        <end position="12"/>
    </location>
</feature>
<keyword evidence="2" id="KW-0812">Transmembrane</keyword>
<dbReference type="EMBL" id="KQ977671">
    <property type="protein sequence ID" value="KYN00634.1"/>
    <property type="molecule type" value="Genomic_DNA"/>
</dbReference>
<reference evidence="3 4" key="1">
    <citation type="submission" date="2016-03" db="EMBL/GenBank/DDBJ databases">
        <title>Cyphomyrmex costatus WGS genome.</title>
        <authorList>
            <person name="Nygaard S."/>
            <person name="Hu H."/>
            <person name="Boomsma J."/>
            <person name="Zhang G."/>
        </authorList>
    </citation>
    <scope>NUCLEOTIDE SEQUENCE [LARGE SCALE GENOMIC DNA]</scope>
    <source>
        <strain evidence="3">MS0001</strain>
        <tissue evidence="3">Whole body</tissue>
    </source>
</reference>
<dbReference type="AlphaFoldDB" id="A0A151IGR5"/>
<dbReference type="Proteomes" id="UP000078542">
    <property type="component" value="Unassembled WGS sequence"/>
</dbReference>
<keyword evidence="4" id="KW-1185">Reference proteome</keyword>
<keyword evidence="2" id="KW-0472">Membrane</keyword>
<gene>
    <name evidence="3" type="ORF">ALC62_08601</name>
</gene>
<sequence length="301" mass="34121">MARDSRRADPRRVVAVNGGDGGDGGGGGDGDGGATVKCKLELILLTLLLTIIIPATYAENQVVYHRMSISLYLFHVSFFLERSTGREGTDKKTLKLLLVKHFLKSMVCTIYHINAEWFFYKHNVATIRRSIFDSVNCPTGRSMRCNPAEYCYRDCINSMNRSLVEHRASSPPTTANKAFLAAGGHGDFSPFLKFVNPCRNYRFTHLLLDSFQVGQRLSNFIQANKIIVLYNNTLKCEYYFEIRVICWVIRGYSKHDWLNDDKAVIRRQCSAYKATTFPFSVRSPASLSLSTRRDCIVLRVS</sequence>
<proteinExistence type="predicted"/>
<organism evidence="3 4">
    <name type="scientific">Cyphomyrmex costatus</name>
    <dbReference type="NCBI Taxonomy" id="456900"/>
    <lineage>
        <taxon>Eukaryota</taxon>
        <taxon>Metazoa</taxon>
        <taxon>Ecdysozoa</taxon>
        <taxon>Arthropoda</taxon>
        <taxon>Hexapoda</taxon>
        <taxon>Insecta</taxon>
        <taxon>Pterygota</taxon>
        <taxon>Neoptera</taxon>
        <taxon>Endopterygota</taxon>
        <taxon>Hymenoptera</taxon>
        <taxon>Apocrita</taxon>
        <taxon>Aculeata</taxon>
        <taxon>Formicoidea</taxon>
        <taxon>Formicidae</taxon>
        <taxon>Myrmicinae</taxon>
        <taxon>Cyphomyrmex</taxon>
    </lineage>
</organism>
<evidence type="ECO:0000256" key="1">
    <source>
        <dbReference type="SAM" id="MobiDB-lite"/>
    </source>
</evidence>
<feature type="region of interest" description="Disordered" evidence="1">
    <location>
        <begin position="1"/>
        <end position="28"/>
    </location>
</feature>